<evidence type="ECO:0000256" key="1">
    <source>
        <dbReference type="ARBA" id="ARBA00004123"/>
    </source>
</evidence>
<evidence type="ECO:0000259" key="5">
    <source>
        <dbReference type="Pfam" id="PF02463"/>
    </source>
</evidence>
<dbReference type="PANTHER" id="PTHR18937">
    <property type="entry name" value="STRUCTURAL MAINTENANCE OF CHROMOSOMES SMC FAMILY MEMBER"/>
    <property type="match status" value="1"/>
</dbReference>
<evidence type="ECO:0000256" key="2">
    <source>
        <dbReference type="ARBA" id="ARBA00022741"/>
    </source>
</evidence>
<dbReference type="Proteomes" id="UP001153678">
    <property type="component" value="Unassembled WGS sequence"/>
</dbReference>
<keyword evidence="2" id="KW-0547">Nucleotide-binding</keyword>
<dbReference type="OrthoDB" id="2306457at2759"/>
<reference evidence="6" key="1">
    <citation type="submission" date="2022-08" db="EMBL/GenBank/DDBJ databases">
        <authorList>
            <person name="Kallberg Y."/>
            <person name="Tangrot J."/>
            <person name="Rosling A."/>
        </authorList>
    </citation>
    <scope>NUCLEOTIDE SEQUENCE</scope>
    <source>
        <strain evidence="6">Wild A</strain>
    </source>
</reference>
<dbReference type="SUPFAM" id="SSF52540">
    <property type="entry name" value="P-loop containing nucleoside triphosphate hydrolases"/>
    <property type="match status" value="1"/>
</dbReference>
<evidence type="ECO:0000256" key="4">
    <source>
        <dbReference type="ARBA" id="ARBA00023242"/>
    </source>
</evidence>
<keyword evidence="4" id="KW-0539">Nucleus</keyword>
<keyword evidence="7" id="KW-1185">Reference proteome</keyword>
<proteinExistence type="predicted"/>
<evidence type="ECO:0000313" key="7">
    <source>
        <dbReference type="Proteomes" id="UP001153678"/>
    </source>
</evidence>
<comment type="caution">
    <text evidence="6">The sequence shown here is derived from an EMBL/GenBank/DDBJ whole genome shotgun (WGS) entry which is preliminary data.</text>
</comment>
<keyword evidence="3" id="KW-0067">ATP-binding</keyword>
<evidence type="ECO:0000256" key="3">
    <source>
        <dbReference type="ARBA" id="ARBA00022840"/>
    </source>
</evidence>
<comment type="subcellular location">
    <subcellularLocation>
        <location evidence="1">Nucleus</location>
    </subcellularLocation>
</comment>
<name>A0A9W4X0Z8_9GLOM</name>
<dbReference type="AlphaFoldDB" id="A0A9W4X0Z8"/>
<dbReference type="InterPro" id="IPR027417">
    <property type="entry name" value="P-loop_NTPase"/>
</dbReference>
<dbReference type="Pfam" id="PF02463">
    <property type="entry name" value="SMC_N"/>
    <property type="match status" value="1"/>
</dbReference>
<organism evidence="6 7">
    <name type="scientific">Funneliformis geosporum</name>
    <dbReference type="NCBI Taxonomy" id="1117311"/>
    <lineage>
        <taxon>Eukaryota</taxon>
        <taxon>Fungi</taxon>
        <taxon>Fungi incertae sedis</taxon>
        <taxon>Mucoromycota</taxon>
        <taxon>Glomeromycotina</taxon>
        <taxon>Glomeromycetes</taxon>
        <taxon>Glomerales</taxon>
        <taxon>Glomeraceae</taxon>
        <taxon>Funneliformis</taxon>
    </lineage>
</organism>
<dbReference type="EMBL" id="CAMKVN010023015">
    <property type="protein sequence ID" value="CAI2200005.1"/>
    <property type="molecule type" value="Genomic_DNA"/>
</dbReference>
<dbReference type="GO" id="GO:0000796">
    <property type="term" value="C:condensin complex"/>
    <property type="evidence" value="ECO:0007669"/>
    <property type="project" value="TreeGrafter"/>
</dbReference>
<feature type="domain" description="RecF/RecN/SMC N-terminal" evidence="5">
    <location>
        <begin position="2"/>
        <end position="42"/>
    </location>
</feature>
<dbReference type="GO" id="GO:0007076">
    <property type="term" value="P:mitotic chromosome condensation"/>
    <property type="evidence" value="ECO:0007669"/>
    <property type="project" value="TreeGrafter"/>
</dbReference>
<protein>
    <submittedName>
        <fullName evidence="6">4211_t:CDS:1</fullName>
    </submittedName>
</protein>
<evidence type="ECO:0000313" key="6">
    <source>
        <dbReference type="EMBL" id="CAI2200005.1"/>
    </source>
</evidence>
<dbReference type="Gene3D" id="3.40.50.300">
    <property type="entry name" value="P-loop containing nucleotide triphosphate hydrolases"/>
    <property type="match status" value="1"/>
</dbReference>
<accession>A0A9W4X0Z8</accession>
<sequence length="42" mass="4675">MVLNNFKSYFDKIEIGPFHKSFSAIVGPNGSEKSNVIDALLF</sequence>
<gene>
    <name evidence="6" type="ORF">FWILDA_LOCUS19354</name>
</gene>
<dbReference type="GO" id="GO:0005634">
    <property type="term" value="C:nucleus"/>
    <property type="evidence" value="ECO:0007669"/>
    <property type="project" value="UniProtKB-SubCell"/>
</dbReference>
<dbReference type="PANTHER" id="PTHR18937:SF172">
    <property type="entry name" value="STRUCTURAL MAINTENANCE OF CHROMOSOMES PROTEIN"/>
    <property type="match status" value="1"/>
</dbReference>
<feature type="non-terminal residue" evidence="6">
    <location>
        <position position="42"/>
    </location>
</feature>
<dbReference type="GO" id="GO:0005524">
    <property type="term" value="F:ATP binding"/>
    <property type="evidence" value="ECO:0007669"/>
    <property type="project" value="UniProtKB-KW"/>
</dbReference>
<dbReference type="InterPro" id="IPR003395">
    <property type="entry name" value="RecF/RecN/SMC_N"/>
</dbReference>